<evidence type="ECO:0000256" key="1">
    <source>
        <dbReference type="ARBA" id="ARBA00005485"/>
    </source>
</evidence>
<dbReference type="GO" id="GO:0009903">
    <property type="term" value="P:chloroplast avoidance movement"/>
    <property type="evidence" value="ECO:0007669"/>
    <property type="project" value="TreeGrafter"/>
</dbReference>
<evidence type="ECO:0008006" key="8">
    <source>
        <dbReference type="Google" id="ProtNLM"/>
    </source>
</evidence>
<dbReference type="Gramene" id="OIW13875">
    <property type="protein sequence ID" value="OIW13875"/>
    <property type="gene ID" value="TanjilG_31764"/>
</dbReference>
<evidence type="ECO:0000313" key="5">
    <source>
        <dbReference type="EMBL" id="OIW13875.1"/>
    </source>
</evidence>
<dbReference type="Pfam" id="PF05701">
    <property type="entry name" value="WEMBL"/>
    <property type="match status" value="1"/>
</dbReference>
<evidence type="ECO:0000256" key="4">
    <source>
        <dbReference type="SAM" id="MobiDB-lite"/>
    </source>
</evidence>
<dbReference type="PANTHER" id="PTHR32054:SF42">
    <property type="entry name" value="WEB FAMILY PROTEIN"/>
    <property type="match status" value="1"/>
</dbReference>
<dbReference type="KEGG" id="lang:109345468"/>
<dbReference type="GO" id="GO:0005829">
    <property type="term" value="C:cytosol"/>
    <property type="evidence" value="ECO:0007669"/>
    <property type="project" value="TreeGrafter"/>
</dbReference>
<proteinExistence type="inferred from homology"/>
<feature type="coiled-coil region" evidence="3">
    <location>
        <begin position="66"/>
        <end position="114"/>
    </location>
</feature>
<feature type="region of interest" description="Disordered" evidence="4">
    <location>
        <begin position="564"/>
        <end position="587"/>
    </location>
</feature>
<feature type="coiled-coil region" evidence="3">
    <location>
        <begin position="324"/>
        <end position="358"/>
    </location>
</feature>
<gene>
    <name evidence="5" type="ORF">TanjilG_31764</name>
    <name evidence="6" type="ORF">TanjilG_31765</name>
</gene>
<feature type="coiled-coil region" evidence="3">
    <location>
        <begin position="164"/>
        <end position="236"/>
    </location>
</feature>
<comment type="similarity">
    <text evidence="1">Belongs to the WEB family.</text>
</comment>
<feature type="compositionally biased region" description="Basic and acidic residues" evidence="4">
    <location>
        <begin position="564"/>
        <end position="578"/>
    </location>
</feature>
<keyword evidence="7" id="KW-1185">Reference proteome</keyword>
<dbReference type="STRING" id="3871.A0A394CR36"/>
<evidence type="ECO:0000313" key="6">
    <source>
        <dbReference type="EMBL" id="OIW13876.1"/>
    </source>
</evidence>
<protein>
    <recommendedName>
        <fullName evidence="8">WEB family protein</fullName>
    </recommendedName>
</protein>
<feature type="coiled-coil region" evidence="3">
    <location>
        <begin position="271"/>
        <end position="298"/>
    </location>
</feature>
<dbReference type="OrthoDB" id="1933125at2759"/>
<evidence type="ECO:0000313" key="7">
    <source>
        <dbReference type="Proteomes" id="UP000188354"/>
    </source>
</evidence>
<name>A0A394CR36_LUPAN</name>
<feature type="region of interest" description="Disordered" evidence="4">
    <location>
        <begin position="404"/>
        <end position="424"/>
    </location>
</feature>
<reference evidence="6 7" key="1">
    <citation type="journal article" date="2017" name="Plant Biotechnol. J.">
        <title>A comprehensive draft genome sequence for lupin (Lupinus angustifolius), an emerging health food: insights into plant-microbe interactions and legume evolution.</title>
        <authorList>
            <person name="Hane J.K."/>
            <person name="Ming Y."/>
            <person name="Kamphuis L.G."/>
            <person name="Nelson M.N."/>
            <person name="Garg G."/>
            <person name="Atkins C.A."/>
            <person name="Bayer P.E."/>
            <person name="Bravo A."/>
            <person name="Bringans S."/>
            <person name="Cannon S."/>
            <person name="Edwards D."/>
            <person name="Foley R."/>
            <person name="Gao L.L."/>
            <person name="Harrison M.J."/>
            <person name="Huang W."/>
            <person name="Hurgobin B."/>
            <person name="Li S."/>
            <person name="Liu C.W."/>
            <person name="McGrath A."/>
            <person name="Morahan G."/>
            <person name="Murray J."/>
            <person name="Weller J."/>
            <person name="Jian J."/>
            <person name="Singh K.B."/>
        </authorList>
    </citation>
    <scope>NUCLEOTIDE SEQUENCE [LARGE SCALE GENOMIC DNA]</scope>
    <source>
        <strain evidence="7">cv. Tanjil</strain>
        <tissue evidence="6">Whole plant</tissue>
    </source>
</reference>
<sequence>MSFRIRDQPKDIISPREIGEIDTRAPFQSVKAAVSLFGEVAVSKEKRSNSIKRKSSENVLEKETQLLLAQRELNKIKKLLEKSETTKSKAHSELDKANVTLSELTKKLTSVRESKKSAMEAAEAVKSQGKELEMALSQRAIGYQSWKEELEHARKEYTTTVTELDASKQELNKIRQDFDAALEAKLAAFQAAGEAQRSAKMNLEKINELSKEIATMKASIEQMKLASEQAQEEQAKVMGDREAQLSYYQGAKEEAQMKLAALKTEYDPELTQSLEAKLAETSAEIQDLQEQMKQAHASEMNSVRAITLEIKEATKILQEVASEESSLRNLVDSLRTELEQVKIEQKEAMEKEKAAEALAAILTDELQSTKEGAGPEAESGFVEEAENLNEETNMKMEQLSLETENAKGEAEEMKTKAEELKQEAEKSRAVAEELEKKLELVLKQAEEAKAEEKRAIEEMKILNDMQGRVTNAETNGKIILTVQEFAALSEKIKESEDMIERAEAAAIIQVEAINTRKIEVDKKVEANLKAIEEIKAATDMALRNAEMADSAKLAVEGELKRWHHEEQNMESSLDHSENSPRPISLRI</sequence>
<dbReference type="EMBL" id="CM007364">
    <property type="protein sequence ID" value="OIW13876.1"/>
    <property type="molecule type" value="Genomic_DNA"/>
</dbReference>
<organism evidence="6 7">
    <name type="scientific">Lupinus angustifolius</name>
    <name type="common">Narrow-leaved blue lupine</name>
    <dbReference type="NCBI Taxonomy" id="3871"/>
    <lineage>
        <taxon>Eukaryota</taxon>
        <taxon>Viridiplantae</taxon>
        <taxon>Streptophyta</taxon>
        <taxon>Embryophyta</taxon>
        <taxon>Tracheophyta</taxon>
        <taxon>Spermatophyta</taxon>
        <taxon>Magnoliopsida</taxon>
        <taxon>eudicotyledons</taxon>
        <taxon>Gunneridae</taxon>
        <taxon>Pentapetalae</taxon>
        <taxon>rosids</taxon>
        <taxon>fabids</taxon>
        <taxon>Fabales</taxon>
        <taxon>Fabaceae</taxon>
        <taxon>Papilionoideae</taxon>
        <taxon>50 kb inversion clade</taxon>
        <taxon>genistoids sensu lato</taxon>
        <taxon>core genistoids</taxon>
        <taxon>Genisteae</taxon>
        <taxon>Lupinus</taxon>
    </lineage>
</organism>
<evidence type="ECO:0000256" key="2">
    <source>
        <dbReference type="ARBA" id="ARBA00023054"/>
    </source>
</evidence>
<keyword evidence="2 3" id="KW-0175">Coiled coil</keyword>
<dbReference type="AlphaFoldDB" id="A0A394CR36"/>
<accession>A0A394CR36</accession>
<dbReference type="Gramene" id="OIW13876">
    <property type="protein sequence ID" value="OIW13876"/>
    <property type="gene ID" value="TanjilG_31765"/>
</dbReference>
<dbReference type="PANTHER" id="PTHR32054">
    <property type="entry name" value="HEAVY CHAIN, PUTATIVE, EXPRESSED-RELATED-RELATED"/>
    <property type="match status" value="1"/>
</dbReference>
<dbReference type="GO" id="GO:0009904">
    <property type="term" value="P:chloroplast accumulation movement"/>
    <property type="evidence" value="ECO:0007669"/>
    <property type="project" value="TreeGrafter"/>
</dbReference>
<evidence type="ECO:0000256" key="3">
    <source>
        <dbReference type="SAM" id="Coils"/>
    </source>
</evidence>
<dbReference type="EMBL" id="CM007364">
    <property type="protein sequence ID" value="OIW13875.1"/>
    <property type="molecule type" value="Genomic_DNA"/>
</dbReference>
<dbReference type="InterPro" id="IPR008545">
    <property type="entry name" value="Web"/>
</dbReference>
<dbReference type="KEGG" id="lang:109345470"/>
<dbReference type="Proteomes" id="UP000188354">
    <property type="component" value="Chromosome LG04"/>
</dbReference>